<keyword evidence="3" id="KW-1185">Reference proteome</keyword>
<evidence type="ECO:0000313" key="3">
    <source>
        <dbReference type="Proteomes" id="UP001500456"/>
    </source>
</evidence>
<name>A0ABP7QJ92_9ACTN</name>
<dbReference type="Proteomes" id="UP001500456">
    <property type="component" value="Unassembled WGS sequence"/>
</dbReference>
<gene>
    <name evidence="2" type="ORF">GCM10022232_14780</name>
</gene>
<evidence type="ECO:0000256" key="1">
    <source>
        <dbReference type="SAM" id="MobiDB-lite"/>
    </source>
</evidence>
<feature type="region of interest" description="Disordered" evidence="1">
    <location>
        <begin position="66"/>
        <end position="86"/>
    </location>
</feature>
<dbReference type="RefSeq" id="WP_266451419.1">
    <property type="nucleotide sequence ID" value="NZ_BAAAZX010000003.1"/>
</dbReference>
<feature type="region of interest" description="Disordered" evidence="1">
    <location>
        <begin position="31"/>
        <end position="53"/>
    </location>
</feature>
<protein>
    <submittedName>
        <fullName evidence="2">Uncharacterized protein</fullName>
    </submittedName>
</protein>
<sequence>MNGNDTQQQTSPEERRTVERLVPVWLEETERHDSAAAREARTGWERGSLSDRSAQDLAHWVTARVTDTGFNEEEGPQVEGPVRITPADKETVHRWLTAHGHRI</sequence>
<reference evidence="3" key="1">
    <citation type="journal article" date="2019" name="Int. J. Syst. Evol. Microbiol.">
        <title>The Global Catalogue of Microorganisms (GCM) 10K type strain sequencing project: providing services to taxonomists for standard genome sequencing and annotation.</title>
        <authorList>
            <consortium name="The Broad Institute Genomics Platform"/>
            <consortium name="The Broad Institute Genome Sequencing Center for Infectious Disease"/>
            <person name="Wu L."/>
            <person name="Ma J."/>
        </authorList>
    </citation>
    <scope>NUCLEOTIDE SEQUENCE [LARGE SCALE GENOMIC DNA]</scope>
    <source>
        <strain evidence="3">JCM 16924</strain>
    </source>
</reference>
<dbReference type="EMBL" id="BAAAZX010000003">
    <property type="protein sequence ID" value="GAA3983327.1"/>
    <property type="molecule type" value="Genomic_DNA"/>
</dbReference>
<proteinExistence type="predicted"/>
<organism evidence="2 3">
    <name type="scientific">Streptomyces plumbiresistens</name>
    <dbReference type="NCBI Taxonomy" id="511811"/>
    <lineage>
        <taxon>Bacteria</taxon>
        <taxon>Bacillati</taxon>
        <taxon>Actinomycetota</taxon>
        <taxon>Actinomycetes</taxon>
        <taxon>Kitasatosporales</taxon>
        <taxon>Streptomycetaceae</taxon>
        <taxon>Streptomyces</taxon>
    </lineage>
</organism>
<feature type="compositionally biased region" description="Basic and acidic residues" evidence="1">
    <location>
        <begin position="31"/>
        <end position="44"/>
    </location>
</feature>
<accession>A0ABP7QJ92</accession>
<evidence type="ECO:0000313" key="2">
    <source>
        <dbReference type="EMBL" id="GAA3983327.1"/>
    </source>
</evidence>
<comment type="caution">
    <text evidence="2">The sequence shown here is derived from an EMBL/GenBank/DDBJ whole genome shotgun (WGS) entry which is preliminary data.</text>
</comment>